<comment type="caution">
    <text evidence="3">The sequence shown here is derived from an EMBL/GenBank/DDBJ whole genome shotgun (WGS) entry which is preliminary data.</text>
</comment>
<gene>
    <name evidence="3" type="primary">A09g513020.1_BraROA</name>
    <name evidence="2" type="synonym">A09g513000.1_BraROA</name>
    <name evidence="2" type="ORF">IGI04_036421</name>
    <name evidence="3" type="ORF">IGI04_036424</name>
</gene>
<name>A0ABQ7LEI8_BRACM</name>
<protein>
    <recommendedName>
        <fullName evidence="1">Reverse transcriptase zinc-binding domain-containing protein</fullName>
    </recommendedName>
</protein>
<feature type="domain" description="Reverse transcriptase zinc-binding" evidence="1">
    <location>
        <begin position="61"/>
        <end position="125"/>
    </location>
</feature>
<evidence type="ECO:0000313" key="3">
    <source>
        <dbReference type="EMBL" id="KAG5384954.1"/>
    </source>
</evidence>
<sequence length="265" mass="29465">MDSYPRQPVKEKRSILRLTGRADISIWSSTDHGSYSFKSGYWLASNNSNAHMSSVSPLDQEIIHLKRKIWKLKTIPKIRLLQRRAVSGALAVADIIKLRGLVVHVECKLCNKKLESINHVLFESIPAQDILQTVNFPSATSPARNLGEKMKLALKIMSDTTVPENIRRAVPTKSTEPRVDIVIGVDNQEAIKALSNASAWALYRTLLDIIAGLGSNFHVATFKQESLKSNFIARKIAQSVLRDGEFLSYLALEGYACNAGLRVVL</sequence>
<evidence type="ECO:0000259" key="1">
    <source>
        <dbReference type="Pfam" id="PF13966"/>
    </source>
</evidence>
<dbReference type="EMBL" id="JADBGQ010000008">
    <property type="protein sequence ID" value="KAG5384951.1"/>
    <property type="molecule type" value="Genomic_DNA"/>
</dbReference>
<dbReference type="Proteomes" id="UP000823674">
    <property type="component" value="Chromosome A09"/>
</dbReference>
<reference evidence="3 4" key="1">
    <citation type="submission" date="2021-03" db="EMBL/GenBank/DDBJ databases">
        <authorList>
            <person name="King G.J."/>
            <person name="Bancroft I."/>
            <person name="Baten A."/>
            <person name="Bloomfield J."/>
            <person name="Borpatragohain P."/>
            <person name="He Z."/>
            <person name="Irish N."/>
            <person name="Irwin J."/>
            <person name="Liu K."/>
            <person name="Mauleon R.P."/>
            <person name="Moore J."/>
            <person name="Morris R."/>
            <person name="Ostergaard L."/>
            <person name="Wang B."/>
            <person name="Wells R."/>
        </authorList>
    </citation>
    <scope>NUCLEOTIDE SEQUENCE [LARGE SCALE GENOMIC DNA]</scope>
    <source>
        <strain evidence="3">R-o-18</strain>
        <tissue evidence="3">Leaf</tissue>
    </source>
</reference>
<evidence type="ECO:0000313" key="4">
    <source>
        <dbReference type="Proteomes" id="UP000823674"/>
    </source>
</evidence>
<organism evidence="3 4">
    <name type="scientific">Brassica rapa subsp. trilocularis</name>
    <dbReference type="NCBI Taxonomy" id="1813537"/>
    <lineage>
        <taxon>Eukaryota</taxon>
        <taxon>Viridiplantae</taxon>
        <taxon>Streptophyta</taxon>
        <taxon>Embryophyta</taxon>
        <taxon>Tracheophyta</taxon>
        <taxon>Spermatophyta</taxon>
        <taxon>Magnoliopsida</taxon>
        <taxon>eudicotyledons</taxon>
        <taxon>Gunneridae</taxon>
        <taxon>Pentapetalae</taxon>
        <taxon>rosids</taxon>
        <taxon>malvids</taxon>
        <taxon>Brassicales</taxon>
        <taxon>Brassicaceae</taxon>
        <taxon>Brassiceae</taxon>
        <taxon>Brassica</taxon>
    </lineage>
</organism>
<proteinExistence type="predicted"/>
<accession>A0ABQ7LEI8</accession>
<evidence type="ECO:0000313" key="2">
    <source>
        <dbReference type="EMBL" id="KAG5384951.1"/>
    </source>
</evidence>
<keyword evidence="4" id="KW-1185">Reference proteome</keyword>
<dbReference type="Pfam" id="PF13966">
    <property type="entry name" value="zf-RVT"/>
    <property type="match status" value="1"/>
</dbReference>
<dbReference type="InterPro" id="IPR026960">
    <property type="entry name" value="RVT-Znf"/>
</dbReference>
<dbReference type="EMBL" id="JADBGQ010000008">
    <property type="protein sequence ID" value="KAG5384954.1"/>
    <property type="molecule type" value="Genomic_DNA"/>
</dbReference>